<evidence type="ECO:0000313" key="1">
    <source>
        <dbReference type="EMBL" id="KAI0045087.1"/>
    </source>
</evidence>
<reference evidence="1" key="2">
    <citation type="journal article" date="2022" name="New Phytol.">
        <title>Evolutionary transition to the ectomycorrhizal habit in the genomes of a hyperdiverse lineage of mushroom-forming fungi.</title>
        <authorList>
            <person name="Looney B."/>
            <person name="Miyauchi S."/>
            <person name="Morin E."/>
            <person name="Drula E."/>
            <person name="Courty P.E."/>
            <person name="Kohler A."/>
            <person name="Kuo A."/>
            <person name="LaButti K."/>
            <person name="Pangilinan J."/>
            <person name="Lipzen A."/>
            <person name="Riley R."/>
            <person name="Andreopoulos W."/>
            <person name="He G."/>
            <person name="Johnson J."/>
            <person name="Nolan M."/>
            <person name="Tritt A."/>
            <person name="Barry K.W."/>
            <person name="Grigoriev I.V."/>
            <person name="Nagy L.G."/>
            <person name="Hibbett D."/>
            <person name="Henrissat B."/>
            <person name="Matheny P.B."/>
            <person name="Labbe J."/>
            <person name="Martin F.M."/>
        </authorList>
    </citation>
    <scope>NUCLEOTIDE SEQUENCE</scope>
    <source>
        <strain evidence="1">FP105234-sp</strain>
    </source>
</reference>
<comment type="caution">
    <text evidence="1">The sequence shown here is derived from an EMBL/GenBank/DDBJ whole genome shotgun (WGS) entry which is preliminary data.</text>
</comment>
<reference evidence="1" key="1">
    <citation type="submission" date="2021-02" db="EMBL/GenBank/DDBJ databases">
        <authorList>
            <consortium name="DOE Joint Genome Institute"/>
            <person name="Ahrendt S."/>
            <person name="Looney B.P."/>
            <person name="Miyauchi S."/>
            <person name="Morin E."/>
            <person name="Drula E."/>
            <person name="Courty P.E."/>
            <person name="Chicoki N."/>
            <person name="Fauchery L."/>
            <person name="Kohler A."/>
            <person name="Kuo A."/>
            <person name="Labutti K."/>
            <person name="Pangilinan J."/>
            <person name="Lipzen A."/>
            <person name="Riley R."/>
            <person name="Andreopoulos W."/>
            <person name="He G."/>
            <person name="Johnson J."/>
            <person name="Barry K.W."/>
            <person name="Grigoriev I.V."/>
            <person name="Nagy L."/>
            <person name="Hibbett D."/>
            <person name="Henrissat B."/>
            <person name="Matheny P.B."/>
            <person name="Labbe J."/>
            <person name="Martin F."/>
        </authorList>
    </citation>
    <scope>NUCLEOTIDE SEQUENCE</scope>
    <source>
        <strain evidence="1">FP105234-sp</strain>
    </source>
</reference>
<accession>A0ACB8RMH0</accession>
<sequence length="55" mass="6031">MASFVEWRAKSMQGSTGINDGEMVLAFGDFNDAQFLDVMTFASDQQTLSVYLAST</sequence>
<name>A0ACB8RMH0_9AGAM</name>
<proteinExistence type="predicted"/>
<dbReference type="EMBL" id="MU275962">
    <property type="protein sequence ID" value="KAI0045087.1"/>
    <property type="molecule type" value="Genomic_DNA"/>
</dbReference>
<dbReference type="Proteomes" id="UP000814033">
    <property type="component" value="Unassembled WGS sequence"/>
</dbReference>
<gene>
    <name evidence="1" type="ORF">FA95DRAFT_1608007</name>
</gene>
<evidence type="ECO:0000313" key="2">
    <source>
        <dbReference type="Proteomes" id="UP000814033"/>
    </source>
</evidence>
<keyword evidence="2" id="KW-1185">Reference proteome</keyword>
<protein>
    <submittedName>
        <fullName evidence="1">Uncharacterized protein</fullName>
    </submittedName>
</protein>
<organism evidence="1 2">
    <name type="scientific">Auriscalpium vulgare</name>
    <dbReference type="NCBI Taxonomy" id="40419"/>
    <lineage>
        <taxon>Eukaryota</taxon>
        <taxon>Fungi</taxon>
        <taxon>Dikarya</taxon>
        <taxon>Basidiomycota</taxon>
        <taxon>Agaricomycotina</taxon>
        <taxon>Agaricomycetes</taxon>
        <taxon>Russulales</taxon>
        <taxon>Auriscalpiaceae</taxon>
        <taxon>Auriscalpium</taxon>
    </lineage>
</organism>